<keyword evidence="3" id="KW-1185">Reference proteome</keyword>
<feature type="compositionally biased region" description="Low complexity" evidence="1">
    <location>
        <begin position="60"/>
        <end position="76"/>
    </location>
</feature>
<proteinExistence type="predicted"/>
<feature type="region of interest" description="Disordered" evidence="1">
    <location>
        <begin position="1"/>
        <end position="76"/>
    </location>
</feature>
<protein>
    <submittedName>
        <fullName evidence="2">Uncharacterized protein</fullName>
    </submittedName>
</protein>
<dbReference type="EMBL" id="OX395132">
    <property type="protein sequence ID" value="CAI5778747.1"/>
    <property type="molecule type" value="Genomic_DNA"/>
</dbReference>
<evidence type="ECO:0000256" key="1">
    <source>
        <dbReference type="SAM" id="MobiDB-lite"/>
    </source>
</evidence>
<feature type="compositionally biased region" description="Polar residues" evidence="1">
    <location>
        <begin position="1"/>
        <end position="15"/>
    </location>
</feature>
<dbReference type="AlphaFoldDB" id="A0AA35PBM2"/>
<reference evidence="2" key="1">
    <citation type="submission" date="2022-12" db="EMBL/GenBank/DDBJ databases">
        <authorList>
            <person name="Alioto T."/>
            <person name="Alioto T."/>
            <person name="Gomez Garrido J."/>
        </authorList>
    </citation>
    <scope>NUCLEOTIDE SEQUENCE</scope>
</reference>
<evidence type="ECO:0000313" key="2">
    <source>
        <dbReference type="EMBL" id="CAI5778747.1"/>
    </source>
</evidence>
<gene>
    <name evidence="2" type="ORF">PODLI_1B004469</name>
</gene>
<organism evidence="2 3">
    <name type="scientific">Podarcis lilfordi</name>
    <name type="common">Lilford's wall lizard</name>
    <dbReference type="NCBI Taxonomy" id="74358"/>
    <lineage>
        <taxon>Eukaryota</taxon>
        <taxon>Metazoa</taxon>
        <taxon>Chordata</taxon>
        <taxon>Craniata</taxon>
        <taxon>Vertebrata</taxon>
        <taxon>Euteleostomi</taxon>
        <taxon>Lepidosauria</taxon>
        <taxon>Squamata</taxon>
        <taxon>Bifurcata</taxon>
        <taxon>Unidentata</taxon>
        <taxon>Episquamata</taxon>
        <taxon>Laterata</taxon>
        <taxon>Lacertibaenia</taxon>
        <taxon>Lacertidae</taxon>
        <taxon>Podarcis</taxon>
    </lineage>
</organism>
<dbReference type="Proteomes" id="UP001178461">
    <property type="component" value="Chromosome 7"/>
</dbReference>
<evidence type="ECO:0000313" key="3">
    <source>
        <dbReference type="Proteomes" id="UP001178461"/>
    </source>
</evidence>
<name>A0AA35PBM2_9SAUR</name>
<accession>A0AA35PBM2</accession>
<sequence>MDSARSIQHEISSLKGTRRPPARLCPPGDALRREGGQKRGGPWQDCSATEGSGARAWVGQAAPHPSAAAQHLRPAR</sequence>